<feature type="compositionally biased region" description="Polar residues" evidence="1">
    <location>
        <begin position="254"/>
        <end position="272"/>
    </location>
</feature>
<gene>
    <name evidence="2" type="ORF">EJ04DRAFT_563245</name>
</gene>
<dbReference type="EMBL" id="ML996134">
    <property type="protein sequence ID" value="KAF2735561.1"/>
    <property type="molecule type" value="Genomic_DNA"/>
</dbReference>
<feature type="region of interest" description="Disordered" evidence="1">
    <location>
        <begin position="1"/>
        <end position="20"/>
    </location>
</feature>
<feature type="region of interest" description="Disordered" evidence="1">
    <location>
        <begin position="139"/>
        <end position="227"/>
    </location>
</feature>
<feature type="compositionally biased region" description="Polar residues" evidence="1">
    <location>
        <begin position="169"/>
        <end position="191"/>
    </location>
</feature>
<feature type="compositionally biased region" description="Basic and acidic residues" evidence="1">
    <location>
        <begin position="213"/>
        <end position="226"/>
    </location>
</feature>
<feature type="region of interest" description="Disordered" evidence="1">
    <location>
        <begin position="254"/>
        <end position="338"/>
    </location>
</feature>
<feature type="compositionally biased region" description="Polar residues" evidence="1">
    <location>
        <begin position="60"/>
        <end position="74"/>
    </location>
</feature>
<name>A0A9P4R315_9PLEO</name>
<organism evidence="2 3">
    <name type="scientific">Polyplosphaeria fusca</name>
    <dbReference type="NCBI Taxonomy" id="682080"/>
    <lineage>
        <taxon>Eukaryota</taxon>
        <taxon>Fungi</taxon>
        <taxon>Dikarya</taxon>
        <taxon>Ascomycota</taxon>
        <taxon>Pezizomycotina</taxon>
        <taxon>Dothideomycetes</taxon>
        <taxon>Pleosporomycetidae</taxon>
        <taxon>Pleosporales</taxon>
        <taxon>Tetraplosphaeriaceae</taxon>
        <taxon>Polyplosphaeria</taxon>
    </lineage>
</organism>
<feature type="region of interest" description="Disordered" evidence="1">
    <location>
        <begin position="38"/>
        <end position="126"/>
    </location>
</feature>
<feature type="compositionally biased region" description="Basic and acidic residues" evidence="1">
    <location>
        <begin position="1"/>
        <end position="11"/>
    </location>
</feature>
<evidence type="ECO:0000313" key="3">
    <source>
        <dbReference type="Proteomes" id="UP000799444"/>
    </source>
</evidence>
<keyword evidence="3" id="KW-1185">Reference proteome</keyword>
<protein>
    <submittedName>
        <fullName evidence="2">Uncharacterized protein</fullName>
    </submittedName>
</protein>
<dbReference type="AlphaFoldDB" id="A0A9P4R315"/>
<sequence>MIVEDRGEQRVPKIGATDYGPKFEILSPVENPTARGVLVDPRGIFSPTHRSPEIDRPSKNFGNRTPIQRTSIESAQPAKTMVAQESPETTTANDPQTTAEPMEEPKQEIQGTGKTIPSQTSDASIPLVRESTVVDSMKHIPEFKSPTSPKATKAAITASKDEVPESDGDTTPTQAHPSIENLTTDSTTPTLEQEILGGPDAKPHILNSAQHLTDAELEKSSKDSLTSKEIQPSFDITTSVADINLNNVRSPLPVTNATSNSLPDAAQSTLPKDTTKPIAQKTIDSTPDSGYVSGDNNMRIQSREAFDGAHDGMERTTPKDTAKSLAEENVDQTPDSKDDDLSIRTKAFFDAACDETERVILKYTTEENVDQYAYFQDVNGDDGVEFSFDPPATQAREAEKNVLTEKEVLAAAESTLPKHTTESIAQKHIAQTPEDKDKIMRAKQALEAMCDRMGPGIREHAGTPIEEKFPEVAVKVKVVKMGAAAEAKEEGGKVDGKK</sequence>
<proteinExistence type="predicted"/>
<accession>A0A9P4R315</accession>
<feature type="compositionally biased region" description="Basic and acidic residues" evidence="1">
    <location>
        <begin position="301"/>
        <end position="326"/>
    </location>
</feature>
<feature type="compositionally biased region" description="Polar residues" evidence="1">
    <location>
        <begin position="86"/>
        <end position="99"/>
    </location>
</feature>
<feature type="compositionally biased region" description="Polar residues" evidence="1">
    <location>
        <begin position="282"/>
        <end position="300"/>
    </location>
</feature>
<evidence type="ECO:0000256" key="1">
    <source>
        <dbReference type="SAM" id="MobiDB-lite"/>
    </source>
</evidence>
<reference evidence="2" key="1">
    <citation type="journal article" date="2020" name="Stud. Mycol.">
        <title>101 Dothideomycetes genomes: a test case for predicting lifestyles and emergence of pathogens.</title>
        <authorList>
            <person name="Haridas S."/>
            <person name="Albert R."/>
            <person name="Binder M."/>
            <person name="Bloem J."/>
            <person name="Labutti K."/>
            <person name="Salamov A."/>
            <person name="Andreopoulos B."/>
            <person name="Baker S."/>
            <person name="Barry K."/>
            <person name="Bills G."/>
            <person name="Bluhm B."/>
            <person name="Cannon C."/>
            <person name="Castanera R."/>
            <person name="Culley D."/>
            <person name="Daum C."/>
            <person name="Ezra D."/>
            <person name="Gonzalez J."/>
            <person name="Henrissat B."/>
            <person name="Kuo A."/>
            <person name="Liang C."/>
            <person name="Lipzen A."/>
            <person name="Lutzoni F."/>
            <person name="Magnuson J."/>
            <person name="Mondo S."/>
            <person name="Nolan M."/>
            <person name="Ohm R."/>
            <person name="Pangilinan J."/>
            <person name="Park H.-J."/>
            <person name="Ramirez L."/>
            <person name="Alfaro M."/>
            <person name="Sun H."/>
            <person name="Tritt A."/>
            <person name="Yoshinaga Y."/>
            <person name="Zwiers L.-H."/>
            <person name="Turgeon B."/>
            <person name="Goodwin S."/>
            <person name="Spatafora J."/>
            <person name="Crous P."/>
            <person name="Grigoriev I."/>
        </authorList>
    </citation>
    <scope>NUCLEOTIDE SEQUENCE</scope>
    <source>
        <strain evidence="2">CBS 125425</strain>
    </source>
</reference>
<comment type="caution">
    <text evidence="2">The sequence shown here is derived from an EMBL/GenBank/DDBJ whole genome shotgun (WGS) entry which is preliminary data.</text>
</comment>
<evidence type="ECO:0000313" key="2">
    <source>
        <dbReference type="EMBL" id="KAF2735561.1"/>
    </source>
</evidence>
<feature type="compositionally biased region" description="Polar residues" evidence="1">
    <location>
        <begin position="109"/>
        <end position="123"/>
    </location>
</feature>
<dbReference type="Proteomes" id="UP000799444">
    <property type="component" value="Unassembled WGS sequence"/>
</dbReference>